<dbReference type="EMBL" id="JASCZI010006181">
    <property type="protein sequence ID" value="MED6117480.1"/>
    <property type="molecule type" value="Genomic_DNA"/>
</dbReference>
<evidence type="ECO:0000256" key="1">
    <source>
        <dbReference type="SAM" id="MobiDB-lite"/>
    </source>
</evidence>
<feature type="region of interest" description="Disordered" evidence="1">
    <location>
        <begin position="1"/>
        <end position="21"/>
    </location>
</feature>
<protein>
    <submittedName>
        <fullName evidence="2">Uncharacterized protein</fullName>
    </submittedName>
</protein>
<dbReference type="Proteomes" id="UP001341840">
    <property type="component" value="Unassembled WGS sequence"/>
</dbReference>
<keyword evidence="3" id="KW-1185">Reference proteome</keyword>
<organism evidence="2 3">
    <name type="scientific">Stylosanthes scabra</name>
    <dbReference type="NCBI Taxonomy" id="79078"/>
    <lineage>
        <taxon>Eukaryota</taxon>
        <taxon>Viridiplantae</taxon>
        <taxon>Streptophyta</taxon>
        <taxon>Embryophyta</taxon>
        <taxon>Tracheophyta</taxon>
        <taxon>Spermatophyta</taxon>
        <taxon>Magnoliopsida</taxon>
        <taxon>eudicotyledons</taxon>
        <taxon>Gunneridae</taxon>
        <taxon>Pentapetalae</taxon>
        <taxon>rosids</taxon>
        <taxon>fabids</taxon>
        <taxon>Fabales</taxon>
        <taxon>Fabaceae</taxon>
        <taxon>Papilionoideae</taxon>
        <taxon>50 kb inversion clade</taxon>
        <taxon>dalbergioids sensu lato</taxon>
        <taxon>Dalbergieae</taxon>
        <taxon>Pterocarpus clade</taxon>
        <taxon>Stylosanthes</taxon>
    </lineage>
</organism>
<sequence length="82" mass="8859">SCDTHEDKAMDSPLLNISMPPSHERMGTVLAPLGLLADSQGPTFPLKSSVSALDEPLKHEVTFLLKIDDEAPSHGDFGCRQD</sequence>
<evidence type="ECO:0000313" key="2">
    <source>
        <dbReference type="EMBL" id="MED6117480.1"/>
    </source>
</evidence>
<accession>A0ABU6R1M3</accession>
<gene>
    <name evidence="2" type="ORF">PIB30_110331</name>
</gene>
<name>A0ABU6R1M3_9FABA</name>
<feature type="non-terminal residue" evidence="2">
    <location>
        <position position="1"/>
    </location>
</feature>
<feature type="compositionally biased region" description="Basic and acidic residues" evidence="1">
    <location>
        <begin position="1"/>
        <end position="10"/>
    </location>
</feature>
<proteinExistence type="predicted"/>
<evidence type="ECO:0000313" key="3">
    <source>
        <dbReference type="Proteomes" id="UP001341840"/>
    </source>
</evidence>
<comment type="caution">
    <text evidence="2">The sequence shown here is derived from an EMBL/GenBank/DDBJ whole genome shotgun (WGS) entry which is preliminary data.</text>
</comment>
<reference evidence="2 3" key="1">
    <citation type="journal article" date="2023" name="Plants (Basel)">
        <title>Bridging the Gap: Combining Genomics and Transcriptomics Approaches to Understand Stylosanthes scabra, an Orphan Legume from the Brazilian Caatinga.</title>
        <authorList>
            <person name="Ferreira-Neto J.R.C."/>
            <person name="da Silva M.D."/>
            <person name="Binneck E."/>
            <person name="de Melo N.F."/>
            <person name="da Silva R.H."/>
            <person name="de Melo A.L.T.M."/>
            <person name="Pandolfi V."/>
            <person name="Bustamante F.O."/>
            <person name="Brasileiro-Vidal A.C."/>
            <person name="Benko-Iseppon A.M."/>
        </authorList>
    </citation>
    <scope>NUCLEOTIDE SEQUENCE [LARGE SCALE GENOMIC DNA]</scope>
    <source>
        <tissue evidence="2">Leaves</tissue>
    </source>
</reference>